<dbReference type="SMART" id="SM00535">
    <property type="entry name" value="RIBOc"/>
    <property type="match status" value="1"/>
</dbReference>
<dbReference type="InterPro" id="IPR011907">
    <property type="entry name" value="RNase_III"/>
</dbReference>
<dbReference type="Proteomes" id="UP000660380">
    <property type="component" value="Unassembled WGS sequence"/>
</dbReference>
<evidence type="ECO:0000256" key="8">
    <source>
        <dbReference type="HAMAP-Rule" id="MF_00104"/>
    </source>
</evidence>
<dbReference type="Pfam" id="PF14622">
    <property type="entry name" value="Ribonucleas_3_3"/>
    <property type="match status" value="1"/>
</dbReference>
<reference evidence="11 12" key="1">
    <citation type="journal article" date="2020" name="ISME J.">
        <title>Comparative genomics reveals insights into cyanobacterial evolution and habitat adaptation.</title>
        <authorList>
            <person name="Chen M.Y."/>
            <person name="Teng W.K."/>
            <person name="Zhao L."/>
            <person name="Hu C.X."/>
            <person name="Zhou Y.K."/>
            <person name="Han B.P."/>
            <person name="Song L.R."/>
            <person name="Shu W.S."/>
        </authorList>
    </citation>
    <scope>NUCLEOTIDE SEQUENCE [LARGE SCALE GENOMIC DNA]</scope>
    <source>
        <strain evidence="11 12">FACHB-248</strain>
    </source>
</reference>
<dbReference type="Gene3D" id="1.10.1520.10">
    <property type="entry name" value="Ribonuclease III domain"/>
    <property type="match status" value="1"/>
</dbReference>
<feature type="active site" evidence="8">
    <location>
        <position position="272"/>
    </location>
</feature>
<evidence type="ECO:0000256" key="3">
    <source>
        <dbReference type="ARBA" id="ARBA00022664"/>
    </source>
</evidence>
<dbReference type="SUPFAM" id="SSF69065">
    <property type="entry name" value="RNase III domain-like"/>
    <property type="match status" value="1"/>
</dbReference>
<keyword evidence="8" id="KW-0698">rRNA processing</keyword>
<dbReference type="Pfam" id="PF00035">
    <property type="entry name" value="dsrm"/>
    <property type="match status" value="1"/>
</dbReference>
<name>A0ABR8GTA1_9CYAN</name>
<keyword evidence="4 8" id="KW-0540">Nuclease</keyword>
<comment type="subunit">
    <text evidence="8">Homodimer.</text>
</comment>
<evidence type="ECO:0000256" key="7">
    <source>
        <dbReference type="ARBA" id="ARBA00022884"/>
    </source>
</evidence>
<dbReference type="EC" id="3.1.26.3" evidence="8"/>
<dbReference type="GO" id="GO:0004525">
    <property type="term" value="F:ribonuclease III activity"/>
    <property type="evidence" value="ECO:0007669"/>
    <property type="project" value="UniProtKB-EC"/>
</dbReference>
<keyword evidence="8" id="KW-0479">Metal-binding</keyword>
<keyword evidence="6 8" id="KW-0378">Hydrolase</keyword>
<comment type="similarity">
    <text evidence="2">Belongs to the ribonuclease III family.</text>
</comment>
<proteinExistence type="inferred from homology"/>
<evidence type="ECO:0000259" key="10">
    <source>
        <dbReference type="PROSITE" id="PS50142"/>
    </source>
</evidence>
<dbReference type="PANTHER" id="PTHR11207">
    <property type="entry name" value="RIBONUCLEASE III"/>
    <property type="match status" value="1"/>
</dbReference>
<dbReference type="PANTHER" id="PTHR11207:SF0">
    <property type="entry name" value="RIBONUCLEASE 3"/>
    <property type="match status" value="1"/>
</dbReference>
<dbReference type="PROSITE" id="PS50142">
    <property type="entry name" value="RNASE_3_2"/>
    <property type="match status" value="1"/>
</dbReference>
<feature type="binding site" evidence="8">
    <location>
        <position position="272"/>
    </location>
    <ligand>
        <name>Mg(2+)</name>
        <dbReference type="ChEBI" id="CHEBI:18420"/>
    </ligand>
</feature>
<feature type="active site" evidence="8">
    <location>
        <position position="200"/>
    </location>
</feature>
<keyword evidence="3 8" id="KW-0507">mRNA processing</keyword>
<dbReference type="HAMAP" id="MF_00104">
    <property type="entry name" value="RNase_III"/>
    <property type="match status" value="1"/>
</dbReference>
<protein>
    <recommendedName>
        <fullName evidence="8">Ribonuclease 3</fullName>
        <ecNumber evidence="8">3.1.26.3</ecNumber>
    </recommendedName>
    <alternativeName>
        <fullName evidence="8">Ribonuclease III</fullName>
        <shortName evidence="8">RNase III</shortName>
    </alternativeName>
</protein>
<feature type="binding site" evidence="8">
    <location>
        <position position="196"/>
    </location>
    <ligand>
        <name>Mg(2+)</name>
        <dbReference type="ChEBI" id="CHEBI:18420"/>
    </ligand>
</feature>
<feature type="domain" description="DRBM" evidence="9">
    <location>
        <begin position="312"/>
        <end position="382"/>
    </location>
</feature>
<dbReference type="SUPFAM" id="SSF54768">
    <property type="entry name" value="dsRNA-binding domain-like"/>
    <property type="match status" value="1"/>
</dbReference>
<evidence type="ECO:0000259" key="9">
    <source>
        <dbReference type="PROSITE" id="PS50137"/>
    </source>
</evidence>
<keyword evidence="8" id="KW-0460">Magnesium</keyword>
<dbReference type="InterPro" id="IPR000999">
    <property type="entry name" value="RNase_III_dom"/>
</dbReference>
<keyword evidence="8" id="KW-0699">rRNA-binding</keyword>
<dbReference type="InterPro" id="IPR036389">
    <property type="entry name" value="RNase_III_sf"/>
</dbReference>
<feature type="binding site" evidence="8">
    <location>
        <position position="269"/>
    </location>
    <ligand>
        <name>Mg(2+)</name>
        <dbReference type="ChEBI" id="CHEBI:18420"/>
    </ligand>
</feature>
<keyword evidence="12" id="KW-1185">Reference proteome</keyword>
<keyword evidence="5 8" id="KW-0255">Endonuclease</keyword>
<dbReference type="PROSITE" id="PS50137">
    <property type="entry name" value="DS_RBD"/>
    <property type="match status" value="1"/>
</dbReference>
<evidence type="ECO:0000256" key="5">
    <source>
        <dbReference type="ARBA" id="ARBA00022759"/>
    </source>
</evidence>
<evidence type="ECO:0000313" key="12">
    <source>
        <dbReference type="Proteomes" id="UP000660380"/>
    </source>
</evidence>
<evidence type="ECO:0000256" key="4">
    <source>
        <dbReference type="ARBA" id="ARBA00022722"/>
    </source>
</evidence>
<evidence type="ECO:0000313" key="11">
    <source>
        <dbReference type="EMBL" id="MBD2606355.1"/>
    </source>
</evidence>
<comment type="caution">
    <text evidence="11">The sequence shown here is derived from an EMBL/GenBank/DDBJ whole genome shotgun (WGS) entry which is preliminary data.</text>
</comment>
<dbReference type="EMBL" id="JACJTA010000039">
    <property type="protein sequence ID" value="MBD2606355.1"/>
    <property type="molecule type" value="Genomic_DNA"/>
</dbReference>
<gene>
    <name evidence="8 11" type="primary">rnc</name>
    <name evidence="11" type="ORF">H6G81_17915</name>
</gene>
<dbReference type="InterPro" id="IPR014720">
    <property type="entry name" value="dsRBD_dom"/>
</dbReference>
<dbReference type="Pfam" id="PF18731">
    <property type="entry name" value="HEPN_Swt1"/>
    <property type="match status" value="1"/>
</dbReference>
<comment type="catalytic activity">
    <reaction evidence="1 8">
        <text>Endonucleolytic cleavage to 5'-phosphomonoester.</text>
        <dbReference type="EC" id="3.1.26.3"/>
    </reaction>
</comment>
<comment type="subcellular location">
    <subcellularLocation>
        <location evidence="8">Cytoplasm</location>
    </subcellularLocation>
</comment>
<dbReference type="NCBIfam" id="TIGR02191">
    <property type="entry name" value="RNaseIII"/>
    <property type="match status" value="1"/>
</dbReference>
<keyword evidence="8" id="KW-0819">tRNA processing</keyword>
<keyword evidence="7 8" id="KW-0694">RNA-binding</keyword>
<keyword evidence="8" id="KW-0963">Cytoplasm</keyword>
<dbReference type="PROSITE" id="PS00517">
    <property type="entry name" value="RNASE_3_1"/>
    <property type="match status" value="1"/>
</dbReference>
<dbReference type="CDD" id="cd00593">
    <property type="entry name" value="RIBOc"/>
    <property type="match status" value="1"/>
</dbReference>
<dbReference type="SMART" id="SM00358">
    <property type="entry name" value="DSRM"/>
    <property type="match status" value="1"/>
</dbReference>
<sequence length="386" mass="44098">MAVSNHERVSRALTVLHQGLYPYFEQEMRKVYSERWLTVATSSLSDDKTLKRIIEDVLRDDISALLKVIINQWNQVFKIKLGHGERALVSEIIEFRNKWAHQNRFSTDDTYRALDSIARFLKAISASEADILEKQKQEILRLLSPEKAEEVRIQEKLIEVKKLLTFRDEKLLRKALTHRSYVNENPGEGEHNERLEFLGDALLNFLSGEYLFRHHPERGEDELTRRRSALVDEKQLAKFGIEVGLDFRMRLGKGAIRDGGYQNPNLLSSTFEAVIAAYYLDKNSDIEAVRAIIEPLFDSVPENIVVSRSNVDSKNRLQEWVQSNVTPNPPKYEAVQIGGLSHAPEFLAKVFVGEKVYGQGKGRNKKDAEKAAAEDAIALLKKQGLL</sequence>
<organism evidence="11 12">
    <name type="scientific">Scytonema hofmannii FACHB-248</name>
    <dbReference type="NCBI Taxonomy" id="1842502"/>
    <lineage>
        <taxon>Bacteria</taxon>
        <taxon>Bacillati</taxon>
        <taxon>Cyanobacteriota</taxon>
        <taxon>Cyanophyceae</taxon>
        <taxon>Nostocales</taxon>
        <taxon>Scytonemataceae</taxon>
        <taxon>Scytonema</taxon>
    </lineage>
</organism>
<evidence type="ECO:0000256" key="1">
    <source>
        <dbReference type="ARBA" id="ARBA00000109"/>
    </source>
</evidence>
<dbReference type="Gene3D" id="3.30.160.20">
    <property type="match status" value="1"/>
</dbReference>
<accession>A0ABR8GTA1</accession>
<dbReference type="InterPro" id="IPR041650">
    <property type="entry name" value="HEPN_Swt1"/>
</dbReference>
<comment type="function">
    <text evidence="8">Digests double-stranded RNA. Involved in the processing of primary rRNA transcript to yield the immediate precursors to the large and small rRNAs (23S and 16S). Processes some mRNAs, and tRNAs when they are encoded in the rRNA operon. Processes pre-crRNA and tracrRNA of type II CRISPR loci if present in the organism.</text>
</comment>
<feature type="domain" description="RNase III" evidence="10">
    <location>
        <begin position="155"/>
        <end position="283"/>
    </location>
</feature>
<evidence type="ECO:0000256" key="6">
    <source>
        <dbReference type="ARBA" id="ARBA00022801"/>
    </source>
</evidence>
<comment type="cofactor">
    <cofactor evidence="8">
        <name>Mg(2+)</name>
        <dbReference type="ChEBI" id="CHEBI:18420"/>
    </cofactor>
</comment>
<evidence type="ECO:0000256" key="2">
    <source>
        <dbReference type="ARBA" id="ARBA00010183"/>
    </source>
</evidence>